<dbReference type="EMBL" id="JAULBC010000011">
    <property type="protein sequence ID" value="MEX6690857.1"/>
    <property type="molecule type" value="Genomic_DNA"/>
</dbReference>
<dbReference type="Proteomes" id="UP001560573">
    <property type="component" value="Unassembled WGS sequence"/>
</dbReference>
<dbReference type="SUPFAM" id="SSF50939">
    <property type="entry name" value="Sialidases"/>
    <property type="match status" value="1"/>
</dbReference>
<gene>
    <name evidence="2" type="ORF">QTN47_25335</name>
</gene>
<organism evidence="2 3">
    <name type="scientific">Danxiaibacter flavus</name>
    <dbReference type="NCBI Taxonomy" id="3049108"/>
    <lineage>
        <taxon>Bacteria</taxon>
        <taxon>Pseudomonadati</taxon>
        <taxon>Bacteroidota</taxon>
        <taxon>Chitinophagia</taxon>
        <taxon>Chitinophagales</taxon>
        <taxon>Chitinophagaceae</taxon>
        <taxon>Danxiaibacter</taxon>
    </lineage>
</organism>
<sequence length="362" mass="40852">MEKQLFPFYFRTLKKRLPLIKKSILLLSSIMMTAMSFGQKTWKKEHAEILFSNPPFRSCHASTIVEGTDGQFSVACFGGTDEGEKDVSIYYGKIGTDKKVVPIEVANGILNDTTRYPCWNPVLFNKQDGELVLFYKVGPNPREWWGMYKTSKDNGNTWSGPVHLPKGILGPIKNKPVMFDNSFILCPSSFEQADGRWKVFIEKTDKKLSEWTSVPVDTSASFDVIQPSIVSYGGNKLQILCRSKQGNVIQSWSSDNGKTWSKLSRTALLNPNSGTDAVTLKDGRQLIVYNPTKPGKEWFNGRAKLRVAISSNGTDWQDIAELENGTKEEFSYPAVIQSADGRIHITYTYDRKNIKYVILRES</sequence>
<dbReference type="Gene3D" id="2.120.10.10">
    <property type="match status" value="1"/>
</dbReference>
<reference evidence="2 3" key="1">
    <citation type="submission" date="2023-07" db="EMBL/GenBank/DDBJ databases">
        <authorList>
            <person name="Lian W.-H."/>
        </authorList>
    </citation>
    <scope>NUCLEOTIDE SEQUENCE [LARGE SCALE GENOMIC DNA]</scope>
    <source>
        <strain evidence="2 3">SYSU DXS3180</strain>
    </source>
</reference>
<comment type="caution">
    <text evidence="2">The sequence shown here is derived from an EMBL/GenBank/DDBJ whole genome shotgun (WGS) entry which is preliminary data.</text>
</comment>
<dbReference type="InterPro" id="IPR036278">
    <property type="entry name" value="Sialidase_sf"/>
</dbReference>
<dbReference type="RefSeq" id="WP_369332273.1">
    <property type="nucleotide sequence ID" value="NZ_JAULBC010000011.1"/>
</dbReference>
<proteinExistence type="predicted"/>
<protein>
    <submittedName>
        <fullName evidence="2">Sialidase family protein</fullName>
    </submittedName>
</protein>
<evidence type="ECO:0000313" key="3">
    <source>
        <dbReference type="Proteomes" id="UP001560573"/>
    </source>
</evidence>
<dbReference type="Pfam" id="PF13088">
    <property type="entry name" value="BNR_2"/>
    <property type="match status" value="1"/>
</dbReference>
<evidence type="ECO:0000259" key="1">
    <source>
        <dbReference type="Pfam" id="PF13088"/>
    </source>
</evidence>
<feature type="domain" description="Sialidase" evidence="1">
    <location>
        <begin position="70"/>
        <end position="345"/>
    </location>
</feature>
<keyword evidence="3" id="KW-1185">Reference proteome</keyword>
<dbReference type="CDD" id="cd15482">
    <property type="entry name" value="Sialidase_non-viral"/>
    <property type="match status" value="1"/>
</dbReference>
<evidence type="ECO:0000313" key="2">
    <source>
        <dbReference type="EMBL" id="MEX6690857.1"/>
    </source>
</evidence>
<accession>A0ABV3ZLT6</accession>
<dbReference type="InterPro" id="IPR011040">
    <property type="entry name" value="Sialidase"/>
</dbReference>
<dbReference type="PANTHER" id="PTHR43752">
    <property type="entry name" value="BNR/ASP-BOX REPEAT FAMILY PROTEIN"/>
    <property type="match status" value="1"/>
</dbReference>
<dbReference type="PANTHER" id="PTHR43752:SF2">
    <property type="entry name" value="BNR_ASP-BOX REPEAT FAMILY PROTEIN"/>
    <property type="match status" value="1"/>
</dbReference>
<name>A0ABV3ZLT6_9BACT</name>